<gene>
    <name evidence="2" type="ORF">E4L98_19110</name>
</gene>
<feature type="domain" description="Ice-binding protein C-terminal" evidence="1">
    <location>
        <begin position="139"/>
        <end position="162"/>
    </location>
</feature>
<accession>A0A4Y9S8Y7</accession>
<organism evidence="2 3">
    <name type="scientific">Duganella callida</name>
    <dbReference type="NCBI Taxonomy" id="2561932"/>
    <lineage>
        <taxon>Bacteria</taxon>
        <taxon>Pseudomonadati</taxon>
        <taxon>Pseudomonadota</taxon>
        <taxon>Betaproteobacteria</taxon>
        <taxon>Burkholderiales</taxon>
        <taxon>Oxalobacteraceae</taxon>
        <taxon>Telluria group</taxon>
        <taxon>Duganella</taxon>
    </lineage>
</organism>
<protein>
    <submittedName>
        <fullName evidence="2">PEP-CTERM sorting domain-containing protein</fullName>
    </submittedName>
</protein>
<sequence length="165" mass="17646">MTHVNLLASYAAGFYTEDGFVLQSSASVPNSLLAADVTYNAGSYAMAASPLATTTLMTSNASAFSISSIDLLRRPAILNWTVTFTGVKSDASVVTQSFTITNNHWNTFNFNAGFTNLASLSWDEGLTRLYAFDNINVSAVPEPASYAMLIGGLGLLGLARRRQRS</sequence>
<dbReference type="OrthoDB" id="8703835at2"/>
<evidence type="ECO:0000259" key="1">
    <source>
        <dbReference type="Pfam" id="PF07589"/>
    </source>
</evidence>
<dbReference type="InterPro" id="IPR013424">
    <property type="entry name" value="Ice-binding_C"/>
</dbReference>
<dbReference type="EMBL" id="SPVG01000189">
    <property type="protein sequence ID" value="TFW18138.1"/>
    <property type="molecule type" value="Genomic_DNA"/>
</dbReference>
<reference evidence="2 3" key="1">
    <citation type="submission" date="2019-03" db="EMBL/GenBank/DDBJ databases">
        <title>Draft Genome Sequence of Duganella callidus sp. nov., a Novel Duganella Species Isolated from Cultivated Soil.</title>
        <authorList>
            <person name="Raths R."/>
            <person name="Peta V."/>
            <person name="Bucking H."/>
        </authorList>
    </citation>
    <scope>NUCLEOTIDE SEQUENCE [LARGE SCALE GENOMIC DNA]</scope>
    <source>
        <strain evidence="2 3">DN04</strain>
    </source>
</reference>
<evidence type="ECO:0000313" key="3">
    <source>
        <dbReference type="Proteomes" id="UP000297729"/>
    </source>
</evidence>
<dbReference type="NCBIfam" id="TIGR02595">
    <property type="entry name" value="PEP_CTERM"/>
    <property type="match status" value="1"/>
</dbReference>
<dbReference type="Proteomes" id="UP000297729">
    <property type="component" value="Unassembled WGS sequence"/>
</dbReference>
<evidence type="ECO:0000313" key="2">
    <source>
        <dbReference type="EMBL" id="TFW18138.1"/>
    </source>
</evidence>
<comment type="caution">
    <text evidence="2">The sequence shown here is derived from an EMBL/GenBank/DDBJ whole genome shotgun (WGS) entry which is preliminary data.</text>
</comment>
<dbReference type="AlphaFoldDB" id="A0A4Y9S8Y7"/>
<dbReference type="Pfam" id="PF07589">
    <property type="entry name" value="PEP-CTERM"/>
    <property type="match status" value="1"/>
</dbReference>
<keyword evidence="3" id="KW-1185">Reference proteome</keyword>
<name>A0A4Y9S8Y7_9BURK</name>
<proteinExistence type="predicted"/>